<dbReference type="AlphaFoldDB" id="A0A1H7GHC7"/>
<evidence type="ECO:0000256" key="7">
    <source>
        <dbReference type="ARBA" id="ARBA00023079"/>
    </source>
</evidence>
<evidence type="ECO:0000256" key="4">
    <source>
        <dbReference type="ARBA" id="ARBA00022964"/>
    </source>
</evidence>
<gene>
    <name evidence="9" type="primary">kynA</name>
    <name evidence="11" type="ORF">SAMN05216262_101198</name>
</gene>
<accession>A0A1H7GHC7</accession>
<dbReference type="OrthoDB" id="9776847at2"/>
<feature type="binding site" evidence="9">
    <location>
        <position position="152"/>
    </location>
    <ligand>
        <name>substrate</name>
    </ligand>
</feature>
<comment type="similarity">
    <text evidence="9">Belongs to the tryptophan 2,3-dioxygenase family.</text>
</comment>
<keyword evidence="3 9" id="KW-0479">Metal-binding</keyword>
<feature type="binding site" evidence="9">
    <location>
        <position position="289"/>
    </location>
    <ligand>
        <name>substrate</name>
    </ligand>
</feature>
<comment type="cofactor">
    <cofactor evidence="9">
        <name>heme</name>
        <dbReference type="ChEBI" id="CHEBI:30413"/>
    </cofactor>
    <text evidence="9">Binds 1 heme group per subunit.</text>
</comment>
<dbReference type="InterPro" id="IPR017485">
    <property type="entry name" value="Trp_2-3-dOase_bac"/>
</dbReference>
<dbReference type="EMBL" id="FOBI01000001">
    <property type="protein sequence ID" value="SEK37494.1"/>
    <property type="molecule type" value="Genomic_DNA"/>
</dbReference>
<evidence type="ECO:0000256" key="10">
    <source>
        <dbReference type="SAM" id="MobiDB-lite"/>
    </source>
</evidence>
<dbReference type="NCBIfam" id="TIGR03036">
    <property type="entry name" value="trp_2_3_diox"/>
    <property type="match status" value="1"/>
</dbReference>
<dbReference type="GO" id="GO:0019441">
    <property type="term" value="P:L-tryptophan catabolic process to kynurenine"/>
    <property type="evidence" value="ECO:0007669"/>
    <property type="project" value="UniProtKB-UniRule"/>
</dbReference>
<name>A0A1H7GHC7_9GAMM</name>
<reference evidence="12" key="1">
    <citation type="submission" date="2016-10" db="EMBL/GenBank/DDBJ databases">
        <authorList>
            <person name="Varghese N."/>
            <person name="Submissions S."/>
        </authorList>
    </citation>
    <scope>NUCLEOTIDE SEQUENCE [LARGE SCALE GENOMIC DNA]</scope>
    <source>
        <strain evidence="12">CGMCC 1.9127</strain>
    </source>
</reference>
<feature type="binding site" description="axial binding residue" evidence="9">
    <location>
        <position position="275"/>
    </location>
    <ligand>
        <name>heme</name>
        <dbReference type="ChEBI" id="CHEBI:30413"/>
    </ligand>
    <ligandPart>
        <name>Fe</name>
        <dbReference type="ChEBI" id="CHEBI:18248"/>
    </ligandPart>
</feature>
<dbReference type="SUPFAM" id="SSF140959">
    <property type="entry name" value="Indolic compounds 2,3-dioxygenase-like"/>
    <property type="match status" value="1"/>
</dbReference>
<feature type="compositionally biased region" description="Basic residues" evidence="10">
    <location>
        <begin position="10"/>
        <end position="20"/>
    </location>
</feature>
<keyword evidence="6 9" id="KW-0408">Iron</keyword>
<feature type="binding site" evidence="9">
    <location>
        <position position="148"/>
    </location>
    <ligand>
        <name>substrate</name>
    </ligand>
</feature>
<dbReference type="GO" id="GO:0019442">
    <property type="term" value="P:L-tryptophan catabolic process to acetyl-CoA"/>
    <property type="evidence" value="ECO:0007669"/>
    <property type="project" value="TreeGrafter"/>
</dbReference>
<evidence type="ECO:0000256" key="2">
    <source>
        <dbReference type="ARBA" id="ARBA00022617"/>
    </source>
</evidence>
<evidence type="ECO:0000256" key="9">
    <source>
        <dbReference type="HAMAP-Rule" id="MF_01972"/>
    </source>
</evidence>
<dbReference type="Gene3D" id="1.20.58.480">
    <property type="match status" value="1"/>
</dbReference>
<evidence type="ECO:0000313" key="12">
    <source>
        <dbReference type="Proteomes" id="UP000199297"/>
    </source>
</evidence>
<evidence type="ECO:0000256" key="8">
    <source>
        <dbReference type="ARBA" id="ARBA00050412"/>
    </source>
</evidence>
<keyword evidence="4 9" id="KW-0223">Dioxygenase</keyword>
<evidence type="ECO:0000256" key="3">
    <source>
        <dbReference type="ARBA" id="ARBA00022723"/>
    </source>
</evidence>
<evidence type="ECO:0000256" key="5">
    <source>
        <dbReference type="ARBA" id="ARBA00023002"/>
    </source>
</evidence>
<comment type="catalytic activity">
    <reaction evidence="8 9">
        <text>L-tryptophan + O2 = N-formyl-L-kynurenine</text>
        <dbReference type="Rhea" id="RHEA:24536"/>
        <dbReference type="ChEBI" id="CHEBI:15379"/>
        <dbReference type="ChEBI" id="CHEBI:57912"/>
        <dbReference type="ChEBI" id="CHEBI:58629"/>
        <dbReference type="EC" id="1.13.11.11"/>
    </reaction>
</comment>
<sequence>MTNGENQKTGSKKQANKQKKSTTEPLSNCPFHDSANNVNADDNTRPLESGIHQDFNDEMSYGDYLRLEQVLSAQQPLTSEHDEMLFIIIHQTSELWLKLAGHELQSAIGFIQAENFGPAFKVIARVKQIFMQLTQSWNILATLTPSDYLKFRDDLGRSSGFQSCGYRKLEFLLGNKNAAMLNVHQANSSAYQELSNLLRKNSLYDEVIIALTKAGFPIDNTLLQRDVSQAYQRNDSVLDAWLSVYRKPEQYFELYELAEKLVDIEDAFQQWRFKHMYTVQRIIGYKKGTGGSSGVGFLKKALDISFFPELFEVRTHL</sequence>
<proteinExistence type="inferred from homology"/>
<dbReference type="Proteomes" id="UP000199297">
    <property type="component" value="Unassembled WGS sequence"/>
</dbReference>
<dbReference type="FunFam" id="1.20.58.480:FF:000001">
    <property type="entry name" value="Tryptophan 2,3-dioxygenase"/>
    <property type="match status" value="1"/>
</dbReference>
<dbReference type="InterPro" id="IPR004981">
    <property type="entry name" value="Trp_2_3_dOase"/>
</dbReference>
<dbReference type="PANTHER" id="PTHR10138">
    <property type="entry name" value="TRYPTOPHAN 2,3-DIOXYGENASE"/>
    <property type="match status" value="1"/>
</dbReference>
<organism evidence="11 12">
    <name type="scientific">Colwellia chukchiensis</name>
    <dbReference type="NCBI Taxonomy" id="641665"/>
    <lineage>
        <taxon>Bacteria</taxon>
        <taxon>Pseudomonadati</taxon>
        <taxon>Pseudomonadota</taxon>
        <taxon>Gammaproteobacteria</taxon>
        <taxon>Alteromonadales</taxon>
        <taxon>Colwelliaceae</taxon>
        <taxon>Colwellia</taxon>
    </lineage>
</organism>
<feature type="region of interest" description="Disordered" evidence="10">
    <location>
        <begin position="1"/>
        <end position="52"/>
    </location>
</feature>
<dbReference type="PANTHER" id="PTHR10138:SF0">
    <property type="entry name" value="TRYPTOPHAN 2,3-DIOXYGENASE"/>
    <property type="match status" value="1"/>
</dbReference>
<comment type="subunit">
    <text evidence="1 9">Homotetramer.</text>
</comment>
<evidence type="ECO:0000256" key="6">
    <source>
        <dbReference type="ARBA" id="ARBA00023004"/>
    </source>
</evidence>
<evidence type="ECO:0000313" key="11">
    <source>
        <dbReference type="EMBL" id="SEK37494.1"/>
    </source>
</evidence>
<evidence type="ECO:0000256" key="1">
    <source>
        <dbReference type="ARBA" id="ARBA00011881"/>
    </source>
</evidence>
<keyword evidence="12" id="KW-1185">Reference proteome</keyword>
<protein>
    <recommendedName>
        <fullName evidence="9">Tryptophan 2,3-dioxygenase</fullName>
        <shortName evidence="9">TDO</shortName>
        <ecNumber evidence="9">1.13.11.11</ecNumber>
    </recommendedName>
    <alternativeName>
        <fullName evidence="9">Tryptamin 2,3-dioxygenase</fullName>
    </alternativeName>
    <alternativeName>
        <fullName evidence="9">Tryptophan oxygenase</fullName>
        <shortName evidence="9">TO</shortName>
        <shortName evidence="9">TRPO</shortName>
    </alternativeName>
    <alternativeName>
        <fullName evidence="9">Tryptophan pyrrolase</fullName>
    </alternativeName>
    <alternativeName>
        <fullName evidence="9">Tryptophanase</fullName>
    </alternativeName>
</protein>
<keyword evidence="7 9" id="KW-0823">Tryptophan catabolism</keyword>
<feature type="binding site" evidence="9">
    <location>
        <begin position="86"/>
        <end position="90"/>
    </location>
    <ligand>
        <name>substrate</name>
    </ligand>
</feature>
<keyword evidence="5 9" id="KW-0560">Oxidoreductase</keyword>
<dbReference type="HAMAP" id="MF_01972">
    <property type="entry name" value="T23O"/>
    <property type="match status" value="1"/>
</dbReference>
<dbReference type="GO" id="GO:0004833">
    <property type="term" value="F:L-tryptophan 2,3-dioxygenase activity"/>
    <property type="evidence" value="ECO:0007669"/>
    <property type="project" value="UniProtKB-UniRule"/>
</dbReference>
<dbReference type="InterPro" id="IPR037217">
    <property type="entry name" value="Trp/Indoleamine_2_3_dOase-like"/>
</dbReference>
<dbReference type="GO" id="GO:0046872">
    <property type="term" value="F:metal ion binding"/>
    <property type="evidence" value="ECO:0007669"/>
    <property type="project" value="UniProtKB-KW"/>
</dbReference>
<keyword evidence="2 9" id="KW-0349">Heme</keyword>
<dbReference type="STRING" id="641665.GCA_002104455_00505"/>
<dbReference type="UniPathway" id="UPA00333">
    <property type="reaction ID" value="UER00453"/>
</dbReference>
<dbReference type="GO" id="GO:0020037">
    <property type="term" value="F:heme binding"/>
    <property type="evidence" value="ECO:0007669"/>
    <property type="project" value="UniProtKB-UniRule"/>
</dbReference>
<dbReference type="EC" id="1.13.11.11" evidence="9"/>
<dbReference type="RefSeq" id="WP_085282907.1">
    <property type="nucleotide sequence ID" value="NZ_FOBI01000001.1"/>
</dbReference>
<comment type="pathway">
    <text evidence="9">Amino-acid degradation; L-tryptophan degradation via kynurenine pathway; L-kynurenine from L-tryptophan: step 1/2.</text>
</comment>
<comment type="function">
    <text evidence="9">Heme-dependent dioxygenase that catalyzes the oxidative cleavage of the L-tryptophan (L-Trp) pyrrole ring and converts L-tryptophan to N-formyl-L-kynurenine. Catalyzes the oxidative cleavage of the indole moiety.</text>
</comment>
<dbReference type="Pfam" id="PF03301">
    <property type="entry name" value="Trp_dioxygenase"/>
    <property type="match status" value="2"/>
</dbReference>